<name>A0A089LYL7_9BACL</name>
<protein>
    <submittedName>
        <fullName evidence="1">Uncharacterized protein</fullName>
    </submittedName>
</protein>
<proteinExistence type="predicted"/>
<sequence>MIKLQPVFRIIRLASNYWLAFFYGRFTMRKPGERGGFRGNDPVTKTVLPRPPMTMFELVEAIDLASQAKLWVWNHRGIAGKSFIWRLLWNQL</sequence>
<dbReference type="STRING" id="169760.PSTEL_21025"/>
<evidence type="ECO:0000313" key="1">
    <source>
        <dbReference type="EMBL" id="AIQ65230.1"/>
    </source>
</evidence>
<reference evidence="1 2" key="1">
    <citation type="submission" date="2014-08" db="EMBL/GenBank/DDBJ databases">
        <title>Comparative genomics of the Paenibacillus odorifer group.</title>
        <authorList>
            <person name="den Bakker H.C."/>
            <person name="Tsai Y.-C."/>
            <person name="Martin N."/>
            <person name="Korlach J."/>
            <person name="Wiedmann M."/>
        </authorList>
    </citation>
    <scope>NUCLEOTIDE SEQUENCE [LARGE SCALE GENOMIC DNA]</scope>
    <source>
        <strain evidence="1 2">DSM 14472</strain>
    </source>
</reference>
<accession>A0A089LYL7</accession>
<gene>
    <name evidence="1" type="ORF">PSTEL_21025</name>
</gene>
<keyword evidence="2" id="KW-1185">Reference proteome</keyword>
<organism evidence="1 2">
    <name type="scientific">Paenibacillus stellifer</name>
    <dbReference type="NCBI Taxonomy" id="169760"/>
    <lineage>
        <taxon>Bacteria</taxon>
        <taxon>Bacillati</taxon>
        <taxon>Bacillota</taxon>
        <taxon>Bacilli</taxon>
        <taxon>Bacillales</taxon>
        <taxon>Paenibacillaceae</taxon>
        <taxon>Paenibacillus</taxon>
    </lineage>
</organism>
<dbReference type="EMBL" id="CP009286">
    <property type="protein sequence ID" value="AIQ65230.1"/>
    <property type="molecule type" value="Genomic_DNA"/>
</dbReference>
<dbReference type="AlphaFoldDB" id="A0A089LYL7"/>
<dbReference type="HOGENOM" id="CLU_2410520_0_0_9"/>
<evidence type="ECO:0000313" key="2">
    <source>
        <dbReference type="Proteomes" id="UP000029507"/>
    </source>
</evidence>
<dbReference type="KEGG" id="pste:PSTEL_21025"/>
<dbReference type="Proteomes" id="UP000029507">
    <property type="component" value="Chromosome"/>
</dbReference>